<organism evidence="2 3">
    <name type="scientific">Phaseolus angularis</name>
    <name type="common">Azuki bean</name>
    <name type="synonym">Vigna angularis</name>
    <dbReference type="NCBI Taxonomy" id="3914"/>
    <lineage>
        <taxon>Eukaryota</taxon>
        <taxon>Viridiplantae</taxon>
        <taxon>Streptophyta</taxon>
        <taxon>Embryophyta</taxon>
        <taxon>Tracheophyta</taxon>
        <taxon>Spermatophyta</taxon>
        <taxon>Magnoliopsida</taxon>
        <taxon>eudicotyledons</taxon>
        <taxon>Gunneridae</taxon>
        <taxon>Pentapetalae</taxon>
        <taxon>rosids</taxon>
        <taxon>fabids</taxon>
        <taxon>Fabales</taxon>
        <taxon>Fabaceae</taxon>
        <taxon>Papilionoideae</taxon>
        <taxon>50 kb inversion clade</taxon>
        <taxon>NPAAA clade</taxon>
        <taxon>indigoferoid/millettioid clade</taxon>
        <taxon>Phaseoleae</taxon>
        <taxon>Vigna</taxon>
    </lineage>
</organism>
<reference evidence="3" key="1">
    <citation type="journal article" date="2015" name="Proc. Natl. Acad. Sci. U.S.A.">
        <title>Genome sequencing of adzuki bean (Vigna angularis) provides insight into high starch and low fat accumulation and domestication.</title>
        <authorList>
            <person name="Yang K."/>
            <person name="Tian Z."/>
            <person name="Chen C."/>
            <person name="Luo L."/>
            <person name="Zhao B."/>
            <person name="Wang Z."/>
            <person name="Yu L."/>
            <person name="Li Y."/>
            <person name="Sun Y."/>
            <person name="Li W."/>
            <person name="Chen Y."/>
            <person name="Li Y."/>
            <person name="Zhang Y."/>
            <person name="Ai D."/>
            <person name="Zhao J."/>
            <person name="Shang C."/>
            <person name="Ma Y."/>
            <person name="Wu B."/>
            <person name="Wang M."/>
            <person name="Gao L."/>
            <person name="Sun D."/>
            <person name="Zhang P."/>
            <person name="Guo F."/>
            <person name="Wang W."/>
            <person name="Li Y."/>
            <person name="Wang J."/>
            <person name="Varshney R.K."/>
            <person name="Wang J."/>
            <person name="Ling H.Q."/>
            <person name="Wan P."/>
        </authorList>
    </citation>
    <scope>NUCLEOTIDE SEQUENCE</scope>
    <source>
        <strain evidence="3">cv. Jingnong 6</strain>
    </source>
</reference>
<feature type="region of interest" description="Disordered" evidence="1">
    <location>
        <begin position="39"/>
        <end position="62"/>
    </location>
</feature>
<name>A0A0L9UFD2_PHAAN</name>
<accession>A0A0L9UFD2</accession>
<evidence type="ECO:0000313" key="2">
    <source>
        <dbReference type="EMBL" id="KOM41254.1"/>
    </source>
</evidence>
<protein>
    <submittedName>
        <fullName evidence="2">Uncharacterized protein</fullName>
    </submittedName>
</protein>
<dbReference type="EMBL" id="CM003374">
    <property type="protein sequence ID" value="KOM41254.1"/>
    <property type="molecule type" value="Genomic_DNA"/>
</dbReference>
<dbReference type="Gramene" id="KOM41254">
    <property type="protein sequence ID" value="KOM41254"/>
    <property type="gene ID" value="LR48_Vigan04g145200"/>
</dbReference>
<feature type="compositionally biased region" description="Low complexity" evidence="1">
    <location>
        <begin position="1"/>
        <end position="10"/>
    </location>
</feature>
<gene>
    <name evidence="2" type="ORF">LR48_Vigan04g145200</name>
</gene>
<feature type="region of interest" description="Disordered" evidence="1">
    <location>
        <begin position="1"/>
        <end position="27"/>
    </location>
</feature>
<sequence length="112" mass="12270">MKLALRGPLRAPRRRTGSSDAQGQLRRQAGVMRLEEVALSASKREPRHETGLPTLRAPEKGQPSVSQCNIALRAPKIALSVAAFLIYDAFPTLPEFQLLTTSNLLPNHLNSC</sequence>
<dbReference type="Proteomes" id="UP000053144">
    <property type="component" value="Chromosome 4"/>
</dbReference>
<dbReference type="AlphaFoldDB" id="A0A0L9UFD2"/>
<proteinExistence type="predicted"/>
<evidence type="ECO:0000313" key="3">
    <source>
        <dbReference type="Proteomes" id="UP000053144"/>
    </source>
</evidence>
<evidence type="ECO:0000256" key="1">
    <source>
        <dbReference type="SAM" id="MobiDB-lite"/>
    </source>
</evidence>